<comment type="caution">
    <text evidence="1">The sequence shown here is derived from an EMBL/GenBank/DDBJ whole genome shotgun (WGS) entry which is preliminary data.</text>
</comment>
<dbReference type="Gene3D" id="1.10.10.60">
    <property type="entry name" value="Homeodomain-like"/>
    <property type="match status" value="1"/>
</dbReference>
<dbReference type="AlphaFoldDB" id="A0A7X3ML58"/>
<proteinExistence type="predicted"/>
<keyword evidence="2" id="KW-1185">Reference proteome</keyword>
<name>A0A7X3ML58_9FIRM</name>
<gene>
    <name evidence="1" type="ORF">GN277_24425</name>
</gene>
<dbReference type="Proteomes" id="UP000460412">
    <property type="component" value="Unassembled WGS sequence"/>
</dbReference>
<reference evidence="1 2" key="1">
    <citation type="submission" date="2019-12" db="EMBL/GenBank/DDBJ databases">
        <title>Sporaefaciens musculi gen. nov., sp. nov., a novel bacterium isolated from the caecum of an obese mouse.</title>
        <authorList>
            <person name="Rasmussen T.S."/>
            <person name="Streidl T."/>
            <person name="Hitch T.C.A."/>
            <person name="Wortmann E."/>
            <person name="Deptula P."/>
            <person name="Hansen M."/>
            <person name="Nielsen D.S."/>
            <person name="Clavel T."/>
            <person name="Vogensen F.K."/>
        </authorList>
    </citation>
    <scope>NUCLEOTIDE SEQUENCE [LARGE SCALE GENOMIC DNA]</scope>
    <source>
        <strain evidence="1 2">WCA-9-b2</strain>
    </source>
</reference>
<organism evidence="1 2">
    <name type="scientific">Sporofaciens musculi</name>
    <dbReference type="NCBI Taxonomy" id="2681861"/>
    <lineage>
        <taxon>Bacteria</taxon>
        <taxon>Bacillati</taxon>
        <taxon>Bacillota</taxon>
        <taxon>Clostridia</taxon>
        <taxon>Lachnospirales</taxon>
        <taxon>Lachnospiraceae</taxon>
        <taxon>Sporofaciens</taxon>
    </lineage>
</organism>
<evidence type="ECO:0000313" key="2">
    <source>
        <dbReference type="Proteomes" id="UP000460412"/>
    </source>
</evidence>
<protein>
    <submittedName>
        <fullName evidence="1">RNA polymerase subunit sigma-70</fullName>
    </submittedName>
</protein>
<dbReference type="EMBL" id="WUQX01000001">
    <property type="protein sequence ID" value="MXP78374.1"/>
    <property type="molecule type" value="Genomic_DNA"/>
</dbReference>
<evidence type="ECO:0000313" key="1">
    <source>
        <dbReference type="EMBL" id="MXP78374.1"/>
    </source>
</evidence>
<accession>A0A7X3ML58</accession>
<dbReference type="RefSeq" id="WP_016230168.1">
    <property type="nucleotide sequence ID" value="NZ_WUQX01000001.1"/>
</dbReference>
<sequence length="140" mass="15727">MTDRQKDRIRQMRAAGYGYMKIAQELGISENTVKSFCRRKGLSAGKIKAAVPSADGDKGICPCCGAEVKQNPGRKAKKFCSDKCRNKWWNSHPYQIERKARYEFVCAYCKKPFTAYGNAGRKYCCHACYVADRFGGGADE</sequence>